<evidence type="ECO:0000313" key="1">
    <source>
        <dbReference type="EMBL" id="MBA4660065.1"/>
    </source>
</evidence>
<organism evidence="1">
    <name type="scientific">Opuntia streptacantha</name>
    <name type="common">Prickly pear cactus</name>
    <name type="synonym">Opuntia cardona</name>
    <dbReference type="NCBI Taxonomy" id="393608"/>
    <lineage>
        <taxon>Eukaryota</taxon>
        <taxon>Viridiplantae</taxon>
        <taxon>Streptophyta</taxon>
        <taxon>Embryophyta</taxon>
        <taxon>Tracheophyta</taxon>
        <taxon>Spermatophyta</taxon>
        <taxon>Magnoliopsida</taxon>
        <taxon>eudicotyledons</taxon>
        <taxon>Gunneridae</taxon>
        <taxon>Pentapetalae</taxon>
        <taxon>Caryophyllales</taxon>
        <taxon>Cactineae</taxon>
        <taxon>Cactaceae</taxon>
        <taxon>Opuntioideae</taxon>
        <taxon>Opuntia</taxon>
    </lineage>
</organism>
<dbReference type="EMBL" id="GISG01205948">
    <property type="protein sequence ID" value="MBA4660065.1"/>
    <property type="molecule type" value="Transcribed_RNA"/>
</dbReference>
<reference evidence="1" key="2">
    <citation type="submission" date="2020-07" db="EMBL/GenBank/DDBJ databases">
        <authorList>
            <person name="Vera ALvarez R."/>
            <person name="Arias-Moreno D.M."/>
            <person name="Jimenez-Jacinto V."/>
            <person name="Jimenez-Bremont J.F."/>
            <person name="Swaminathan K."/>
            <person name="Moose S.P."/>
            <person name="Guerrero-Gonzalez M.L."/>
            <person name="Marino-Ramirez L."/>
            <person name="Landsman D."/>
            <person name="Rodriguez-Kessler M."/>
            <person name="Delgado-Sanchez P."/>
        </authorList>
    </citation>
    <scope>NUCLEOTIDE SEQUENCE</scope>
    <source>
        <tissue evidence="1">Cladode</tissue>
    </source>
</reference>
<accession>A0A7C9EB37</accession>
<name>A0A7C9EB37_OPUST</name>
<dbReference type="EMBL" id="GISG01205946">
    <property type="protein sequence ID" value="MBA4660064.1"/>
    <property type="molecule type" value="Transcribed_RNA"/>
</dbReference>
<dbReference type="AlphaFoldDB" id="A0A7C9EB37"/>
<proteinExistence type="predicted"/>
<sequence>MRPLLIMMCQEWSPLKNVQSASKHCLQVLKEKSLKQERQPQEKIRVITFSTVQVLWTLMKIKLSIFKCTGCEVNLLLLGMCFKKHLGLVGSQWSCAELLEEPTR</sequence>
<reference evidence="1" key="1">
    <citation type="journal article" date="2013" name="J. Plant Res.">
        <title>Effect of fungi and light on seed germination of three Opuntia species from semiarid lands of central Mexico.</title>
        <authorList>
            <person name="Delgado-Sanchez P."/>
            <person name="Jimenez-Bremont J.F."/>
            <person name="Guerrero-Gonzalez Mde L."/>
            <person name="Flores J."/>
        </authorList>
    </citation>
    <scope>NUCLEOTIDE SEQUENCE</scope>
    <source>
        <tissue evidence="1">Cladode</tissue>
    </source>
</reference>
<protein>
    <submittedName>
        <fullName evidence="1">Uncharacterized protein</fullName>
    </submittedName>
</protein>